<sequence length="152" mass="16911">RLDPLSFRQPYAGLVLDGVKTVESRWRPVLAPLENQTLAVHVAWRDWEGEEWRAVLGGPLGMNRVQMEALLESGERWGRGVVAGLVDVGQTWLCPASLQGEELSRLEQAAVLIGLQEKHLTHLSNPRWLKEPLSVRGGGDLFSVEIPVHLLP</sequence>
<organism evidence="1 2">
    <name type="scientific">Amphiprion percula</name>
    <name type="common">Orange clownfish</name>
    <name type="synonym">Lutjanus percula</name>
    <dbReference type="NCBI Taxonomy" id="161767"/>
    <lineage>
        <taxon>Eukaryota</taxon>
        <taxon>Metazoa</taxon>
        <taxon>Chordata</taxon>
        <taxon>Craniata</taxon>
        <taxon>Vertebrata</taxon>
        <taxon>Euteleostomi</taxon>
        <taxon>Actinopterygii</taxon>
        <taxon>Neopterygii</taxon>
        <taxon>Teleostei</taxon>
        <taxon>Neoteleostei</taxon>
        <taxon>Acanthomorphata</taxon>
        <taxon>Ovalentaria</taxon>
        <taxon>Pomacentridae</taxon>
        <taxon>Amphiprion</taxon>
    </lineage>
</organism>
<dbReference type="Proteomes" id="UP000265080">
    <property type="component" value="Chromosome 3"/>
</dbReference>
<accession>A0A3P8TMB1</accession>
<reference evidence="1 2" key="1">
    <citation type="submission" date="2018-03" db="EMBL/GenBank/DDBJ databases">
        <title>Finding Nemo's genes: A chromosome-scale reference assembly of the genome of the orange clownfish Amphiprion percula.</title>
        <authorList>
            <person name="Lehmann R."/>
        </authorList>
    </citation>
    <scope>NUCLEOTIDE SEQUENCE</scope>
</reference>
<dbReference type="GeneTree" id="ENSGT00390000012182"/>
<dbReference type="PANTHER" id="PTHR31666">
    <property type="entry name" value="PROTEIN CXORF40A-RELATED"/>
    <property type="match status" value="1"/>
</dbReference>
<proteinExistence type="predicted"/>
<reference evidence="1" key="3">
    <citation type="submission" date="2025-09" db="UniProtKB">
        <authorList>
            <consortium name="Ensembl"/>
        </authorList>
    </citation>
    <scope>IDENTIFICATION</scope>
</reference>
<dbReference type="InterPro" id="IPR015947">
    <property type="entry name" value="PUA-like_sf"/>
</dbReference>
<reference evidence="1" key="2">
    <citation type="submission" date="2025-08" db="UniProtKB">
        <authorList>
            <consortium name="Ensembl"/>
        </authorList>
    </citation>
    <scope>IDENTIFICATION</scope>
</reference>
<dbReference type="InterPro" id="IPR033615">
    <property type="entry name" value="EOLA1/EOLA2"/>
</dbReference>
<protein>
    <submittedName>
        <fullName evidence="1">Endothelium and lymphocyte associated ASCH domain 1</fullName>
    </submittedName>
</protein>
<dbReference type="PANTHER" id="PTHR31666:SF0">
    <property type="entry name" value="PROTEIN EOLA1-RELATED"/>
    <property type="match status" value="1"/>
</dbReference>
<keyword evidence="2" id="KW-1185">Reference proteome</keyword>
<dbReference type="Ensembl" id="ENSAPET00000026773.1">
    <property type="protein sequence ID" value="ENSAPEP00000026089.1"/>
    <property type="gene ID" value="ENSAPEG00000018524.1"/>
</dbReference>
<name>A0A3P8TMB1_AMPPE</name>
<evidence type="ECO:0000313" key="2">
    <source>
        <dbReference type="Proteomes" id="UP000265080"/>
    </source>
</evidence>
<evidence type="ECO:0000313" key="1">
    <source>
        <dbReference type="Ensembl" id="ENSAPEP00000026089.1"/>
    </source>
</evidence>
<dbReference type="SUPFAM" id="SSF88697">
    <property type="entry name" value="PUA domain-like"/>
    <property type="match status" value="1"/>
</dbReference>
<dbReference type="AlphaFoldDB" id="A0A3P8TMB1"/>